<sequence>MSDLSRSRPLTPNVLDSVPARGSDELLRLRARHLNPTLSVSYREPLKIVRGEGAWLFDADGRAYLDMVNNVCHVGHCHPRVVAAGQRQMALLNTNTRYLHDNLVEYALRLTATLPPALSVVFLTNSGSEANDLALRLVQAHVCARGTVVVDHAYHGNLSSLIDLSPYKFNGKGGPGKPSHVEVAPMPDTYRGPCRDAAAAGAHYARGVAGAVARLAGRDLRTGVFLCESLLGCGGQIVLPDGYLAAAYAAVRASGGLCLADEVQVGFGRAGEHFWAFQRQGVVPDILTLGKPIANGHPMGAVVTTPEIAASFVSGMEYFNTYGGNPVSCAIALAVLDVIADEQLQQQAASVGEFLQAGLRTLQQDYEPIGDVRGCGLFLGVEIVKDRAARTPDSAVARTIVEAMKQRQILLSTDGPDDNVLKIKPPLVFSRDNAAEFLHKLAEVLARLPAAA</sequence>
<name>A0A4R6YUA5_9GAMM</name>
<evidence type="ECO:0000256" key="3">
    <source>
        <dbReference type="ARBA" id="ARBA00022898"/>
    </source>
</evidence>
<dbReference type="InterPro" id="IPR015424">
    <property type="entry name" value="PyrdxlP-dep_Trfase"/>
</dbReference>
<dbReference type="Pfam" id="PF00202">
    <property type="entry name" value="Aminotran_3"/>
    <property type="match status" value="1"/>
</dbReference>
<organism evidence="5 6">
    <name type="scientific">Tahibacter aquaticus</name>
    <dbReference type="NCBI Taxonomy" id="520092"/>
    <lineage>
        <taxon>Bacteria</taxon>
        <taxon>Pseudomonadati</taxon>
        <taxon>Pseudomonadota</taxon>
        <taxon>Gammaproteobacteria</taxon>
        <taxon>Lysobacterales</taxon>
        <taxon>Rhodanobacteraceae</taxon>
        <taxon>Tahibacter</taxon>
    </lineage>
</organism>
<evidence type="ECO:0000256" key="1">
    <source>
        <dbReference type="ARBA" id="ARBA00001933"/>
    </source>
</evidence>
<evidence type="ECO:0000313" key="6">
    <source>
        <dbReference type="Proteomes" id="UP000295293"/>
    </source>
</evidence>
<dbReference type="InterPro" id="IPR005814">
    <property type="entry name" value="Aminotrans_3"/>
</dbReference>
<evidence type="ECO:0000256" key="2">
    <source>
        <dbReference type="ARBA" id="ARBA00008954"/>
    </source>
</evidence>
<dbReference type="SUPFAM" id="SSF53383">
    <property type="entry name" value="PLP-dependent transferases"/>
    <property type="match status" value="1"/>
</dbReference>
<dbReference type="EMBL" id="SNZH01000009">
    <property type="protein sequence ID" value="TDR42038.1"/>
    <property type="molecule type" value="Genomic_DNA"/>
</dbReference>
<gene>
    <name evidence="5" type="ORF">DFR29_10994</name>
</gene>
<dbReference type="PANTHER" id="PTHR45688">
    <property type="match status" value="1"/>
</dbReference>
<evidence type="ECO:0000256" key="4">
    <source>
        <dbReference type="RuleBase" id="RU003560"/>
    </source>
</evidence>
<dbReference type="RefSeq" id="WP_243746073.1">
    <property type="nucleotide sequence ID" value="NZ_SNZH01000009.1"/>
</dbReference>
<dbReference type="PANTHER" id="PTHR45688:SF13">
    <property type="entry name" value="ALANINE--GLYOXYLATE AMINOTRANSFERASE 2-LIKE"/>
    <property type="match status" value="1"/>
</dbReference>
<dbReference type="AlphaFoldDB" id="A0A4R6YUA5"/>
<dbReference type="CDD" id="cd00610">
    <property type="entry name" value="OAT_like"/>
    <property type="match status" value="1"/>
</dbReference>
<accession>A0A4R6YUA5</accession>
<keyword evidence="5" id="KW-0032">Aminotransferase</keyword>
<keyword evidence="5" id="KW-0808">Transferase</keyword>
<comment type="caution">
    <text evidence="5">The sequence shown here is derived from an EMBL/GenBank/DDBJ whole genome shotgun (WGS) entry which is preliminary data.</text>
</comment>
<dbReference type="InterPro" id="IPR015422">
    <property type="entry name" value="PyrdxlP-dep_Trfase_small"/>
</dbReference>
<dbReference type="Gene3D" id="3.90.1150.10">
    <property type="entry name" value="Aspartate Aminotransferase, domain 1"/>
    <property type="match status" value="1"/>
</dbReference>
<evidence type="ECO:0000313" key="5">
    <source>
        <dbReference type="EMBL" id="TDR42038.1"/>
    </source>
</evidence>
<comment type="cofactor">
    <cofactor evidence="1">
        <name>pyridoxal 5'-phosphate</name>
        <dbReference type="ChEBI" id="CHEBI:597326"/>
    </cofactor>
</comment>
<dbReference type="GO" id="GO:0030170">
    <property type="term" value="F:pyridoxal phosphate binding"/>
    <property type="evidence" value="ECO:0007669"/>
    <property type="project" value="InterPro"/>
</dbReference>
<dbReference type="GO" id="GO:0008483">
    <property type="term" value="F:transaminase activity"/>
    <property type="evidence" value="ECO:0007669"/>
    <property type="project" value="UniProtKB-KW"/>
</dbReference>
<dbReference type="Proteomes" id="UP000295293">
    <property type="component" value="Unassembled WGS sequence"/>
</dbReference>
<dbReference type="PIRSF" id="PIRSF000521">
    <property type="entry name" value="Transaminase_4ab_Lys_Orn"/>
    <property type="match status" value="1"/>
</dbReference>
<dbReference type="InterPro" id="IPR015421">
    <property type="entry name" value="PyrdxlP-dep_Trfase_major"/>
</dbReference>
<proteinExistence type="inferred from homology"/>
<reference evidence="5 6" key="1">
    <citation type="submission" date="2019-03" db="EMBL/GenBank/DDBJ databases">
        <title>Genomic Encyclopedia of Type Strains, Phase IV (KMG-IV): sequencing the most valuable type-strain genomes for metagenomic binning, comparative biology and taxonomic classification.</title>
        <authorList>
            <person name="Goeker M."/>
        </authorList>
    </citation>
    <scope>NUCLEOTIDE SEQUENCE [LARGE SCALE GENOMIC DNA]</scope>
    <source>
        <strain evidence="5 6">DSM 21667</strain>
    </source>
</reference>
<keyword evidence="6" id="KW-1185">Reference proteome</keyword>
<comment type="similarity">
    <text evidence="2 4">Belongs to the class-III pyridoxal-phosphate-dependent aminotransferase family.</text>
</comment>
<dbReference type="PROSITE" id="PS00600">
    <property type="entry name" value="AA_TRANSFER_CLASS_3"/>
    <property type="match status" value="1"/>
</dbReference>
<protein>
    <submittedName>
        <fullName evidence="5">4-aminobutyrate aminotransferase-like enzyme</fullName>
    </submittedName>
</protein>
<keyword evidence="3 4" id="KW-0663">Pyridoxal phosphate</keyword>
<dbReference type="InterPro" id="IPR049704">
    <property type="entry name" value="Aminotrans_3_PPA_site"/>
</dbReference>
<dbReference type="Gene3D" id="3.40.640.10">
    <property type="entry name" value="Type I PLP-dependent aspartate aminotransferase-like (Major domain)"/>
    <property type="match status" value="1"/>
</dbReference>